<feature type="region of interest" description="Disordered" evidence="1">
    <location>
        <begin position="79"/>
        <end position="102"/>
    </location>
</feature>
<dbReference type="Proteomes" id="UP000585474">
    <property type="component" value="Unassembled WGS sequence"/>
</dbReference>
<proteinExistence type="predicted"/>
<keyword evidence="3" id="KW-1185">Reference proteome</keyword>
<dbReference type="AlphaFoldDB" id="A0A7J0HA97"/>
<dbReference type="EMBL" id="BJWL01000028">
    <property type="protein sequence ID" value="GFZ20040.1"/>
    <property type="molecule type" value="Genomic_DNA"/>
</dbReference>
<comment type="caution">
    <text evidence="2">The sequence shown here is derived from an EMBL/GenBank/DDBJ whole genome shotgun (WGS) entry which is preliminary data.</text>
</comment>
<gene>
    <name evidence="2" type="ORF">Acr_28g0007450</name>
</gene>
<evidence type="ECO:0000256" key="1">
    <source>
        <dbReference type="SAM" id="MobiDB-lite"/>
    </source>
</evidence>
<sequence length="102" mass="11009">MPNCTFLKALARLSLSGWDHDVAELLREAEDADRGLEELGGVVEVGKLESDLAVGVGGLESDAANRGLERWRRLSRGRREGGVSFTDGNHPQKPVIGPSTQK</sequence>
<evidence type="ECO:0000313" key="3">
    <source>
        <dbReference type="Proteomes" id="UP000585474"/>
    </source>
</evidence>
<reference evidence="2 3" key="1">
    <citation type="submission" date="2019-07" db="EMBL/GenBank/DDBJ databases">
        <title>De Novo Assembly of kiwifruit Actinidia rufa.</title>
        <authorList>
            <person name="Sugita-Konishi S."/>
            <person name="Sato K."/>
            <person name="Mori E."/>
            <person name="Abe Y."/>
            <person name="Kisaki G."/>
            <person name="Hamano K."/>
            <person name="Suezawa K."/>
            <person name="Otani M."/>
            <person name="Fukuda T."/>
            <person name="Manabe T."/>
            <person name="Gomi K."/>
            <person name="Tabuchi M."/>
            <person name="Akimitsu K."/>
            <person name="Kataoka I."/>
        </authorList>
    </citation>
    <scope>NUCLEOTIDE SEQUENCE [LARGE SCALE GENOMIC DNA]</scope>
    <source>
        <strain evidence="3">cv. Fuchu</strain>
    </source>
</reference>
<accession>A0A7J0HA97</accession>
<evidence type="ECO:0000313" key="2">
    <source>
        <dbReference type="EMBL" id="GFZ20040.1"/>
    </source>
</evidence>
<organism evidence="2 3">
    <name type="scientific">Actinidia rufa</name>
    <dbReference type="NCBI Taxonomy" id="165716"/>
    <lineage>
        <taxon>Eukaryota</taxon>
        <taxon>Viridiplantae</taxon>
        <taxon>Streptophyta</taxon>
        <taxon>Embryophyta</taxon>
        <taxon>Tracheophyta</taxon>
        <taxon>Spermatophyta</taxon>
        <taxon>Magnoliopsida</taxon>
        <taxon>eudicotyledons</taxon>
        <taxon>Gunneridae</taxon>
        <taxon>Pentapetalae</taxon>
        <taxon>asterids</taxon>
        <taxon>Ericales</taxon>
        <taxon>Actinidiaceae</taxon>
        <taxon>Actinidia</taxon>
    </lineage>
</organism>
<name>A0A7J0HA97_9ERIC</name>
<protein>
    <submittedName>
        <fullName evidence="2">Uncharacterized protein</fullName>
    </submittedName>
</protein>